<evidence type="ECO:0000313" key="1">
    <source>
        <dbReference type="EMBL" id="JAD65690.1"/>
    </source>
</evidence>
<name>A0A0A9BX16_ARUDO</name>
<proteinExistence type="predicted"/>
<dbReference type="EMBL" id="GBRH01232205">
    <property type="protein sequence ID" value="JAD65690.1"/>
    <property type="molecule type" value="Transcribed_RNA"/>
</dbReference>
<dbReference type="AlphaFoldDB" id="A0A0A9BX16"/>
<reference evidence="1" key="2">
    <citation type="journal article" date="2015" name="Data Brief">
        <title>Shoot transcriptome of the giant reed, Arundo donax.</title>
        <authorList>
            <person name="Barrero R.A."/>
            <person name="Guerrero F.D."/>
            <person name="Moolhuijzen P."/>
            <person name="Goolsby J.A."/>
            <person name="Tidwell J."/>
            <person name="Bellgard S.E."/>
            <person name="Bellgard M.I."/>
        </authorList>
    </citation>
    <scope>NUCLEOTIDE SEQUENCE</scope>
    <source>
        <tissue evidence="1">Shoot tissue taken approximately 20 cm above the soil surface</tissue>
    </source>
</reference>
<reference evidence="1" key="1">
    <citation type="submission" date="2014-09" db="EMBL/GenBank/DDBJ databases">
        <authorList>
            <person name="Magalhaes I.L.F."/>
            <person name="Oliveira U."/>
            <person name="Santos F.R."/>
            <person name="Vidigal T.H.D.A."/>
            <person name="Brescovit A.D."/>
            <person name="Santos A.J."/>
        </authorList>
    </citation>
    <scope>NUCLEOTIDE SEQUENCE</scope>
    <source>
        <tissue evidence="1">Shoot tissue taken approximately 20 cm above the soil surface</tissue>
    </source>
</reference>
<accession>A0A0A9BX16</accession>
<organism evidence="1">
    <name type="scientific">Arundo donax</name>
    <name type="common">Giant reed</name>
    <name type="synonym">Donax arundinaceus</name>
    <dbReference type="NCBI Taxonomy" id="35708"/>
    <lineage>
        <taxon>Eukaryota</taxon>
        <taxon>Viridiplantae</taxon>
        <taxon>Streptophyta</taxon>
        <taxon>Embryophyta</taxon>
        <taxon>Tracheophyta</taxon>
        <taxon>Spermatophyta</taxon>
        <taxon>Magnoliopsida</taxon>
        <taxon>Liliopsida</taxon>
        <taxon>Poales</taxon>
        <taxon>Poaceae</taxon>
        <taxon>PACMAD clade</taxon>
        <taxon>Arundinoideae</taxon>
        <taxon>Arundineae</taxon>
        <taxon>Arundo</taxon>
    </lineage>
</organism>
<sequence length="41" mass="4628">MLQDANHKNANCSCAFHPSCMHVLLCAFALKSKLNFEFNTK</sequence>
<protein>
    <submittedName>
        <fullName evidence="1">Uncharacterized protein</fullName>
    </submittedName>
</protein>